<keyword evidence="1" id="KW-0732">Signal</keyword>
<organism evidence="2 3">
    <name type="scientific">Mesorhabditis belari</name>
    <dbReference type="NCBI Taxonomy" id="2138241"/>
    <lineage>
        <taxon>Eukaryota</taxon>
        <taxon>Metazoa</taxon>
        <taxon>Ecdysozoa</taxon>
        <taxon>Nematoda</taxon>
        <taxon>Chromadorea</taxon>
        <taxon>Rhabditida</taxon>
        <taxon>Rhabditina</taxon>
        <taxon>Rhabditomorpha</taxon>
        <taxon>Rhabditoidea</taxon>
        <taxon>Rhabditidae</taxon>
        <taxon>Mesorhabditinae</taxon>
        <taxon>Mesorhabditis</taxon>
    </lineage>
</organism>
<accession>A0AAF3FT29</accession>
<dbReference type="AlphaFoldDB" id="A0AAF3FT29"/>
<dbReference type="PANTHER" id="PTHR35573:SF1">
    <property type="entry name" value="ML DOMAIN-CONTAINING PROTEIN"/>
    <property type="match status" value="1"/>
</dbReference>
<proteinExistence type="predicted"/>
<dbReference type="Proteomes" id="UP000887575">
    <property type="component" value="Unassembled WGS sequence"/>
</dbReference>
<sequence>MQRLVYLACLIAFAAACDQQWPNGTDKALTWFPSCKSPVTFYKVTALDSKGKAEYPIKLTEPLIIQADLNNPNNQYDSPNLLSTVNLWSWGSSAGCQWTTVPTLNLLKDLDACTNGVPCPVKTGRQILPITLDFTKFQQIIKLLKNDNPYQMEMVLNDKKSKDQTCVIAQARCLTV</sequence>
<reference evidence="3" key="1">
    <citation type="submission" date="2024-02" db="UniProtKB">
        <authorList>
            <consortium name="WormBaseParasite"/>
        </authorList>
    </citation>
    <scope>IDENTIFICATION</scope>
</reference>
<evidence type="ECO:0000313" key="2">
    <source>
        <dbReference type="Proteomes" id="UP000887575"/>
    </source>
</evidence>
<feature type="chain" id="PRO_5041915014" evidence="1">
    <location>
        <begin position="17"/>
        <end position="176"/>
    </location>
</feature>
<dbReference type="PROSITE" id="PS51257">
    <property type="entry name" value="PROKAR_LIPOPROTEIN"/>
    <property type="match status" value="1"/>
</dbReference>
<dbReference type="PANTHER" id="PTHR35573">
    <property type="entry name" value="PROTEIN CBG22129"/>
    <property type="match status" value="1"/>
</dbReference>
<evidence type="ECO:0000256" key="1">
    <source>
        <dbReference type="SAM" id="SignalP"/>
    </source>
</evidence>
<dbReference type="WBParaSite" id="MBELARI_LOCUS9990">
    <property type="protein sequence ID" value="MBELARI_LOCUS9990"/>
    <property type="gene ID" value="MBELARI_LOCUS9990"/>
</dbReference>
<feature type="signal peptide" evidence="1">
    <location>
        <begin position="1"/>
        <end position="16"/>
    </location>
</feature>
<name>A0AAF3FT29_9BILA</name>
<evidence type="ECO:0000313" key="3">
    <source>
        <dbReference type="WBParaSite" id="MBELARI_LOCUS9990"/>
    </source>
</evidence>
<keyword evidence="2" id="KW-1185">Reference proteome</keyword>
<protein>
    <submittedName>
        <fullName evidence="3">MD-2-related lipid-recognition domain-containing protein</fullName>
    </submittedName>
</protein>